<dbReference type="AlphaFoldDB" id="A0AA36MVM5"/>
<evidence type="ECO:0000256" key="1">
    <source>
        <dbReference type="ARBA" id="ARBA00022990"/>
    </source>
</evidence>
<dbReference type="SUPFAM" id="SSF56784">
    <property type="entry name" value="HAD-like"/>
    <property type="match status" value="1"/>
</dbReference>
<evidence type="ECO:0000313" key="3">
    <source>
        <dbReference type="Proteomes" id="UP001178507"/>
    </source>
</evidence>
<dbReference type="PRINTS" id="PR00413">
    <property type="entry name" value="HADHALOGNASE"/>
</dbReference>
<dbReference type="SFLD" id="SFLDG01129">
    <property type="entry name" value="C1.5:_HAD__Beta-PGM__Phosphata"/>
    <property type="match status" value="1"/>
</dbReference>
<dbReference type="PANTHER" id="PTHR47829:SF1">
    <property type="entry name" value="HAD FAMILY PHOSPHATASE"/>
    <property type="match status" value="1"/>
</dbReference>
<dbReference type="SFLD" id="SFLDS00003">
    <property type="entry name" value="Haloacid_Dehalogenase"/>
    <property type="match status" value="1"/>
</dbReference>
<reference evidence="2" key="1">
    <citation type="submission" date="2023-08" db="EMBL/GenBank/DDBJ databases">
        <authorList>
            <person name="Chen Y."/>
            <person name="Shah S."/>
            <person name="Dougan E. K."/>
            <person name="Thang M."/>
            <person name="Chan C."/>
        </authorList>
    </citation>
    <scope>NUCLEOTIDE SEQUENCE</scope>
</reference>
<accession>A0AA36MVM5</accession>
<dbReference type="Pfam" id="PF00702">
    <property type="entry name" value="Hydrolase"/>
    <property type="match status" value="1"/>
</dbReference>
<dbReference type="Gene3D" id="3.40.50.1000">
    <property type="entry name" value="HAD superfamily/HAD-like"/>
    <property type="match status" value="1"/>
</dbReference>
<keyword evidence="3" id="KW-1185">Reference proteome</keyword>
<dbReference type="NCBIfam" id="TIGR02247">
    <property type="entry name" value="HAD-1A3-hyp"/>
    <property type="match status" value="1"/>
</dbReference>
<dbReference type="NCBIfam" id="TIGR01509">
    <property type="entry name" value="HAD-SF-IA-v3"/>
    <property type="match status" value="1"/>
</dbReference>
<sequence length="217" mass="24076">MPHRVVIFDIGGVVIDSPINAIRDFCQKRQIQDLNRFLFSSQAWAALERGRLDWKDFPEAVLRECQEQGHDGAQLGLEGWQALQLAIVEGGGAPRPAMLHAIDRLRQSGFTVAALTNNFAEGSAALGRLPLLFDHFIESSASGMRKPEPRFYEHALRVIGCEPNEAIFLDDIGKNLKPAAEMGIFTIHVQNSHSEQHLEALRKLQGVVGLHLLPSKL</sequence>
<dbReference type="InterPro" id="IPR052898">
    <property type="entry name" value="ACAD10-like"/>
</dbReference>
<gene>
    <name evidence="2" type="ORF">EVOR1521_LOCUS9166</name>
</gene>
<dbReference type="InterPro" id="IPR011945">
    <property type="entry name" value="HAD-SF_ppase_IA/epoxid_hydro_N"/>
</dbReference>
<evidence type="ECO:0008006" key="4">
    <source>
        <dbReference type="Google" id="ProtNLM"/>
    </source>
</evidence>
<proteinExistence type="predicted"/>
<dbReference type="PANTHER" id="PTHR47829">
    <property type="entry name" value="HYDROLASE, PUTATIVE (AFU_ORTHOLOGUE AFUA_1G12880)-RELATED"/>
    <property type="match status" value="1"/>
</dbReference>
<comment type="caution">
    <text evidence="2">The sequence shown here is derived from an EMBL/GenBank/DDBJ whole genome shotgun (WGS) entry which is preliminary data.</text>
</comment>
<keyword evidence="1" id="KW-0007">Acetylation</keyword>
<dbReference type="EMBL" id="CAUJNA010000814">
    <property type="protein sequence ID" value="CAJ1381496.1"/>
    <property type="molecule type" value="Genomic_DNA"/>
</dbReference>
<dbReference type="CDD" id="cd02603">
    <property type="entry name" value="HAD_sEH-N_like"/>
    <property type="match status" value="1"/>
</dbReference>
<dbReference type="InterPro" id="IPR006439">
    <property type="entry name" value="HAD-SF_hydro_IA"/>
</dbReference>
<protein>
    <recommendedName>
        <fullName evidence="4">Epoxide hydrolase</fullName>
    </recommendedName>
</protein>
<evidence type="ECO:0000313" key="2">
    <source>
        <dbReference type="EMBL" id="CAJ1381496.1"/>
    </source>
</evidence>
<dbReference type="InterPro" id="IPR023198">
    <property type="entry name" value="PGP-like_dom2"/>
</dbReference>
<dbReference type="Gene3D" id="1.10.150.240">
    <property type="entry name" value="Putative phosphatase, domain 2"/>
    <property type="match status" value="1"/>
</dbReference>
<dbReference type="InterPro" id="IPR036412">
    <property type="entry name" value="HAD-like_sf"/>
</dbReference>
<dbReference type="Proteomes" id="UP001178507">
    <property type="component" value="Unassembled WGS sequence"/>
</dbReference>
<organism evidence="2 3">
    <name type="scientific">Effrenium voratum</name>
    <dbReference type="NCBI Taxonomy" id="2562239"/>
    <lineage>
        <taxon>Eukaryota</taxon>
        <taxon>Sar</taxon>
        <taxon>Alveolata</taxon>
        <taxon>Dinophyceae</taxon>
        <taxon>Suessiales</taxon>
        <taxon>Symbiodiniaceae</taxon>
        <taxon>Effrenium</taxon>
    </lineage>
</organism>
<name>A0AA36MVM5_9DINO</name>
<dbReference type="InterPro" id="IPR023214">
    <property type="entry name" value="HAD_sf"/>
</dbReference>